<feature type="compositionally biased region" description="Polar residues" evidence="6">
    <location>
        <begin position="28"/>
        <end position="37"/>
    </location>
</feature>
<dbReference type="PANTHER" id="PTHR24409:SF295">
    <property type="entry name" value="AZ2-RELATED"/>
    <property type="match status" value="1"/>
</dbReference>
<evidence type="ECO:0000256" key="5">
    <source>
        <dbReference type="PROSITE-ProRule" id="PRU00042"/>
    </source>
</evidence>
<feature type="compositionally biased region" description="Polar residues" evidence="6">
    <location>
        <begin position="512"/>
        <end position="535"/>
    </location>
</feature>
<feature type="compositionally biased region" description="Polar residues" evidence="6">
    <location>
        <begin position="222"/>
        <end position="240"/>
    </location>
</feature>
<feature type="compositionally biased region" description="Low complexity" evidence="6">
    <location>
        <begin position="200"/>
        <end position="215"/>
    </location>
</feature>
<proteinExistence type="predicted"/>
<evidence type="ECO:0000256" key="1">
    <source>
        <dbReference type="ARBA" id="ARBA00022723"/>
    </source>
</evidence>
<feature type="compositionally biased region" description="Polar residues" evidence="6">
    <location>
        <begin position="1"/>
        <end position="11"/>
    </location>
</feature>
<feature type="compositionally biased region" description="Polar residues" evidence="6">
    <location>
        <begin position="464"/>
        <end position="500"/>
    </location>
</feature>
<dbReference type="GO" id="GO:0000981">
    <property type="term" value="F:DNA-binding transcription factor activity, RNA polymerase II-specific"/>
    <property type="evidence" value="ECO:0007669"/>
    <property type="project" value="TreeGrafter"/>
</dbReference>
<dbReference type="EMBL" id="JAFEKC020000005">
    <property type="protein sequence ID" value="KAK0514479.1"/>
    <property type="molecule type" value="Genomic_DNA"/>
</dbReference>
<feature type="compositionally biased region" description="Basic and acidic residues" evidence="6">
    <location>
        <begin position="244"/>
        <end position="257"/>
    </location>
</feature>
<dbReference type="SMART" id="SM00355">
    <property type="entry name" value="ZnF_C2H2"/>
    <property type="match status" value="2"/>
</dbReference>
<evidence type="ECO:0000259" key="7">
    <source>
        <dbReference type="PROSITE" id="PS50157"/>
    </source>
</evidence>
<dbReference type="AlphaFoldDB" id="A0AA39R686"/>
<feature type="compositionally biased region" description="Polar residues" evidence="6">
    <location>
        <begin position="151"/>
        <end position="164"/>
    </location>
</feature>
<evidence type="ECO:0000256" key="3">
    <source>
        <dbReference type="ARBA" id="ARBA00022771"/>
    </source>
</evidence>
<keyword evidence="2" id="KW-0677">Repeat</keyword>
<comment type="caution">
    <text evidence="8">The sequence shown here is derived from an EMBL/GenBank/DDBJ whole genome shotgun (WGS) entry which is preliminary data.</text>
</comment>
<evidence type="ECO:0000313" key="9">
    <source>
        <dbReference type="Proteomes" id="UP001166286"/>
    </source>
</evidence>
<dbReference type="GO" id="GO:0008270">
    <property type="term" value="F:zinc ion binding"/>
    <property type="evidence" value="ECO:0007669"/>
    <property type="project" value="UniProtKB-KW"/>
</dbReference>
<feature type="region of interest" description="Disordered" evidence="6">
    <location>
        <begin position="437"/>
        <end position="541"/>
    </location>
</feature>
<feature type="region of interest" description="Disordered" evidence="6">
    <location>
        <begin position="761"/>
        <end position="784"/>
    </location>
</feature>
<feature type="domain" description="C2H2-type" evidence="7">
    <location>
        <begin position="594"/>
        <end position="622"/>
    </location>
</feature>
<feature type="compositionally biased region" description="Basic and acidic residues" evidence="6">
    <location>
        <begin position="274"/>
        <end position="285"/>
    </location>
</feature>
<dbReference type="Proteomes" id="UP001166286">
    <property type="component" value="Unassembled WGS sequence"/>
</dbReference>
<feature type="compositionally biased region" description="Basic and acidic residues" evidence="6">
    <location>
        <begin position="134"/>
        <end position="147"/>
    </location>
</feature>
<evidence type="ECO:0000256" key="2">
    <source>
        <dbReference type="ARBA" id="ARBA00022737"/>
    </source>
</evidence>
<reference evidence="8" key="1">
    <citation type="submission" date="2023-03" db="EMBL/GenBank/DDBJ databases">
        <title>Complete genome of Cladonia borealis.</title>
        <authorList>
            <person name="Park H."/>
        </authorList>
    </citation>
    <scope>NUCLEOTIDE SEQUENCE</scope>
    <source>
        <strain evidence="8">ANT050790</strain>
    </source>
</reference>
<accession>A0AA39R686</accession>
<name>A0AA39R686_9LECA</name>
<gene>
    <name evidence="8" type="ORF">JMJ35_003096</name>
</gene>
<keyword evidence="9" id="KW-1185">Reference proteome</keyword>
<organism evidence="8 9">
    <name type="scientific">Cladonia borealis</name>
    <dbReference type="NCBI Taxonomy" id="184061"/>
    <lineage>
        <taxon>Eukaryota</taxon>
        <taxon>Fungi</taxon>
        <taxon>Dikarya</taxon>
        <taxon>Ascomycota</taxon>
        <taxon>Pezizomycotina</taxon>
        <taxon>Lecanoromycetes</taxon>
        <taxon>OSLEUM clade</taxon>
        <taxon>Lecanoromycetidae</taxon>
        <taxon>Lecanorales</taxon>
        <taxon>Lecanorineae</taxon>
        <taxon>Cladoniaceae</taxon>
        <taxon>Cladonia</taxon>
    </lineage>
</organism>
<evidence type="ECO:0000256" key="6">
    <source>
        <dbReference type="SAM" id="MobiDB-lite"/>
    </source>
</evidence>
<feature type="compositionally biased region" description="Basic and acidic residues" evidence="6">
    <location>
        <begin position="103"/>
        <end position="124"/>
    </location>
</feature>
<protein>
    <recommendedName>
        <fullName evidence="7">C2H2-type domain-containing protein</fullName>
    </recommendedName>
</protein>
<sequence length="871" mass="96503">MDFTRVTQPTPSILVHDHHGNHARRQSNSRSAGSPNIRTPGAMPIPNARHEPAPPPLPPPRYLDDLSAGRDPGWEWGNNPSGVFGRAGRTPIAGSNFPKSWGRKGEERRRDEILERPEYKRRDSSTSTITSPTETDRRYDFDRRQDEGYYSLSTSRPSAMSQQLHGERQLQQRNLESSSQAYDNKLLSKIGKPKTPPRTSALSSLQNSPSSSLPYHPHPDQSRSLSFAHSNSLYSNSAYSDSPPIKREPSGYEDSPRSKPISPGLISSAMKTAHPMDWRSPDTERSTPSSFDSGNYSVYPQRFPSSSNVSRQQKSRRSTSGSLLSSYDELAGNSLKNTASYIKRENYEQPMFSEQDSVDPTFPMRHLHLEDRPPLSNYPDSDTYYNSSSNRSLHTSRSRPGMKRKPSPSPPPDRTHDRSQAANAQLLAAAGMNADPFQRNTSQRVSPGSRFGQSQGSISSQSSLGARNNSYASSTGLSVGGSSMTSFDQHSPGTLSPSSEQQQHYQQHNGQDSPYVTSLAMNPSSRSTRSQQQYPQGPLEDQDIDQKQQLTPDQRRGNVPNMQSQALICQCCPKKPKKFDTPEQLRHHESEKQYQCQYCTNRFKNKNEAERHQNSLHLRKHSWSCATLNGQYDLAFYPSTTIPPAENNPAQPPTPVNQLAAFDTCGYCGEQFPNEPAPDWDERSRHLINTHKFGECNQSKKFFRADHFRQHLKHSHAGTSGKWTNMLENACMKDEPNPEPQDTNNNAIQSPGAPVANMGMGQANLGQGNMGQPPLGQASMGQAHMAQANMGQNVGQANMGQNIGQTQMGQAQLAQAAQMAQMDMSNIDPSIGLQPMSNMGPMGNMSNMGPPGRGIGMQGGQMREEEISQDM</sequence>
<dbReference type="PROSITE" id="PS00028">
    <property type="entry name" value="ZINC_FINGER_C2H2_1"/>
    <property type="match status" value="1"/>
</dbReference>
<dbReference type="GO" id="GO:0005634">
    <property type="term" value="C:nucleus"/>
    <property type="evidence" value="ECO:0007669"/>
    <property type="project" value="TreeGrafter"/>
</dbReference>
<dbReference type="GO" id="GO:0000977">
    <property type="term" value="F:RNA polymerase II transcription regulatory region sequence-specific DNA binding"/>
    <property type="evidence" value="ECO:0007669"/>
    <property type="project" value="TreeGrafter"/>
</dbReference>
<feature type="compositionally biased region" description="Polar residues" evidence="6">
    <location>
        <begin position="171"/>
        <end position="182"/>
    </location>
</feature>
<dbReference type="Pfam" id="PF24537">
    <property type="entry name" value="zf-C2H2_fungi"/>
    <property type="match status" value="1"/>
</dbReference>
<keyword evidence="1" id="KW-0479">Metal-binding</keyword>
<feature type="compositionally biased region" description="Basic residues" evidence="6">
    <location>
        <begin position="394"/>
        <end position="406"/>
    </location>
</feature>
<evidence type="ECO:0000313" key="8">
    <source>
        <dbReference type="EMBL" id="KAK0514479.1"/>
    </source>
</evidence>
<feature type="compositionally biased region" description="Low complexity" evidence="6">
    <location>
        <begin position="501"/>
        <end position="511"/>
    </location>
</feature>
<dbReference type="InterPro" id="IPR013087">
    <property type="entry name" value="Znf_C2H2_type"/>
</dbReference>
<feature type="region of interest" description="Disordered" evidence="6">
    <location>
        <begin position="354"/>
        <end position="419"/>
    </location>
</feature>
<evidence type="ECO:0000256" key="4">
    <source>
        <dbReference type="ARBA" id="ARBA00022833"/>
    </source>
</evidence>
<dbReference type="PROSITE" id="PS50157">
    <property type="entry name" value="ZINC_FINGER_C2H2_2"/>
    <property type="match status" value="1"/>
</dbReference>
<feature type="region of interest" description="Disordered" evidence="6">
    <location>
        <begin position="1"/>
        <end position="325"/>
    </location>
</feature>
<keyword evidence="4" id="KW-0862">Zinc</keyword>
<feature type="compositionally biased region" description="Polar residues" evidence="6">
    <location>
        <begin position="286"/>
        <end position="312"/>
    </location>
</feature>
<keyword evidence="3 5" id="KW-0863">Zinc-finger</keyword>
<feature type="compositionally biased region" description="Low complexity" evidence="6">
    <location>
        <begin position="448"/>
        <end position="463"/>
    </location>
</feature>
<dbReference type="PANTHER" id="PTHR24409">
    <property type="entry name" value="ZINC FINGER PROTEIN 142"/>
    <property type="match status" value="1"/>
</dbReference>
<dbReference type="InterPro" id="IPR057026">
    <property type="entry name" value="Znf-C2H2_ascomycetes"/>
</dbReference>